<reference evidence="2" key="1">
    <citation type="submission" date="2020-01" db="EMBL/GenBank/DDBJ databases">
        <title>Muricauda ochracea sp. nov., isolated from a tidal flat of Garorim bay in Korea.</title>
        <authorList>
            <person name="Kim D."/>
            <person name="Yoo Y."/>
            <person name="Kim J.-J."/>
        </authorList>
    </citation>
    <scope>NUCLEOTIDE SEQUENCE</scope>
    <source>
        <strain evidence="2">JGD-17</strain>
    </source>
</reference>
<sequence length="130" mass="15128">MDFSRNEIIAETVGHNMKKAVLYIFAIIGIISLISKMVGFYRTEKLTREYWKNCEKVEIGMTLKEAREIIGDLKYQYWTQHENSGGIMVSEYKGKLKYTLEYPMVFAGSDNMRLEFDPNTSRVTDIFCGE</sequence>
<keyword evidence="1" id="KW-1133">Transmembrane helix</keyword>
<protein>
    <submittedName>
        <fullName evidence="2">Uncharacterized protein</fullName>
    </submittedName>
</protein>
<accession>A0A964TA64</accession>
<proteinExistence type="predicted"/>
<evidence type="ECO:0000313" key="2">
    <source>
        <dbReference type="EMBL" id="NAY91080.1"/>
    </source>
</evidence>
<organism evidence="2 3">
    <name type="scientific">Flagellimonas ochracea</name>
    <dbReference type="NCBI Taxonomy" id="2696472"/>
    <lineage>
        <taxon>Bacteria</taxon>
        <taxon>Pseudomonadati</taxon>
        <taxon>Bacteroidota</taxon>
        <taxon>Flavobacteriia</taxon>
        <taxon>Flavobacteriales</taxon>
        <taxon>Flavobacteriaceae</taxon>
        <taxon>Flagellimonas</taxon>
    </lineage>
</organism>
<dbReference type="AlphaFoldDB" id="A0A964TA64"/>
<name>A0A964TA64_9FLAO</name>
<evidence type="ECO:0000313" key="3">
    <source>
        <dbReference type="Proteomes" id="UP000667650"/>
    </source>
</evidence>
<gene>
    <name evidence="2" type="ORF">GTQ34_04030</name>
</gene>
<keyword evidence="1" id="KW-0812">Transmembrane</keyword>
<keyword evidence="3" id="KW-1185">Reference proteome</keyword>
<feature type="transmembrane region" description="Helical" evidence="1">
    <location>
        <begin position="20"/>
        <end position="41"/>
    </location>
</feature>
<evidence type="ECO:0000256" key="1">
    <source>
        <dbReference type="SAM" id="Phobius"/>
    </source>
</evidence>
<keyword evidence="1" id="KW-0472">Membrane</keyword>
<dbReference type="EMBL" id="JAAABI010000001">
    <property type="protein sequence ID" value="NAY91080.1"/>
    <property type="molecule type" value="Genomic_DNA"/>
</dbReference>
<dbReference type="Proteomes" id="UP000667650">
    <property type="component" value="Unassembled WGS sequence"/>
</dbReference>
<dbReference type="RefSeq" id="WP_166522467.1">
    <property type="nucleotide sequence ID" value="NZ_JAAABI010000001.1"/>
</dbReference>
<comment type="caution">
    <text evidence="2">The sequence shown here is derived from an EMBL/GenBank/DDBJ whole genome shotgun (WGS) entry which is preliminary data.</text>
</comment>